<organism evidence="1 2">
    <name type="scientific">Symplocastrum torsivum CPER-KK1</name>
    <dbReference type="NCBI Taxonomy" id="450513"/>
    <lineage>
        <taxon>Bacteria</taxon>
        <taxon>Bacillati</taxon>
        <taxon>Cyanobacteriota</taxon>
        <taxon>Cyanophyceae</taxon>
        <taxon>Oscillatoriophycideae</taxon>
        <taxon>Oscillatoriales</taxon>
        <taxon>Microcoleaceae</taxon>
        <taxon>Symplocastrum</taxon>
    </lineage>
</organism>
<dbReference type="AlphaFoldDB" id="A0A951PQ23"/>
<protein>
    <submittedName>
        <fullName evidence="1">Uncharacterized protein</fullName>
    </submittedName>
</protein>
<accession>A0A951PQ23</accession>
<sequence length="65" mass="7440">MSLEKLGRWGRFTSTQDLSDSEALLRSPLALPKASADRILAFIEYFNLTLAKPFEWKYEGYPEAV</sequence>
<name>A0A951PQ23_9CYAN</name>
<proteinExistence type="predicted"/>
<reference evidence="1" key="2">
    <citation type="journal article" date="2022" name="Microbiol. Resour. Announc.">
        <title>Metagenome Sequencing to Explore Phylogenomics of Terrestrial Cyanobacteria.</title>
        <authorList>
            <person name="Ward R.D."/>
            <person name="Stajich J.E."/>
            <person name="Johansen J.R."/>
            <person name="Huntemann M."/>
            <person name="Clum A."/>
            <person name="Foster B."/>
            <person name="Foster B."/>
            <person name="Roux S."/>
            <person name="Palaniappan K."/>
            <person name="Varghese N."/>
            <person name="Mukherjee S."/>
            <person name="Reddy T.B.K."/>
            <person name="Daum C."/>
            <person name="Copeland A."/>
            <person name="Chen I.A."/>
            <person name="Ivanova N.N."/>
            <person name="Kyrpides N.C."/>
            <person name="Shapiro N."/>
            <person name="Eloe-Fadrosh E.A."/>
            <person name="Pietrasiak N."/>
        </authorList>
    </citation>
    <scope>NUCLEOTIDE SEQUENCE</scope>
    <source>
        <strain evidence="1">CPER-KK1</strain>
    </source>
</reference>
<reference evidence="1" key="1">
    <citation type="submission" date="2021-05" db="EMBL/GenBank/DDBJ databases">
        <authorList>
            <person name="Pietrasiak N."/>
            <person name="Ward R."/>
            <person name="Stajich J.E."/>
            <person name="Kurbessoian T."/>
        </authorList>
    </citation>
    <scope>NUCLEOTIDE SEQUENCE</scope>
    <source>
        <strain evidence="1">CPER-KK1</strain>
    </source>
</reference>
<gene>
    <name evidence="1" type="ORF">KME25_21885</name>
</gene>
<evidence type="ECO:0000313" key="2">
    <source>
        <dbReference type="Proteomes" id="UP000753908"/>
    </source>
</evidence>
<evidence type="ECO:0000313" key="1">
    <source>
        <dbReference type="EMBL" id="MBW4547067.1"/>
    </source>
</evidence>
<dbReference type="Proteomes" id="UP000753908">
    <property type="component" value="Unassembled WGS sequence"/>
</dbReference>
<comment type="caution">
    <text evidence="1">The sequence shown here is derived from an EMBL/GenBank/DDBJ whole genome shotgun (WGS) entry which is preliminary data.</text>
</comment>
<dbReference type="EMBL" id="JAHHIF010000034">
    <property type="protein sequence ID" value="MBW4547067.1"/>
    <property type="molecule type" value="Genomic_DNA"/>
</dbReference>